<feature type="domain" description="HIT" evidence="2">
    <location>
        <begin position="51"/>
        <end position="198"/>
    </location>
</feature>
<dbReference type="PANTHER" id="PTHR47670:SF1">
    <property type="entry name" value="ADENYLYLSULFATASE HINT3"/>
    <property type="match status" value="1"/>
</dbReference>
<dbReference type="SUPFAM" id="SSF54197">
    <property type="entry name" value="HIT-like"/>
    <property type="match status" value="1"/>
</dbReference>
<evidence type="ECO:0000259" key="2">
    <source>
        <dbReference type="PROSITE" id="PS51084"/>
    </source>
</evidence>
<gene>
    <name evidence="3" type="ORF">Scaly_0347000</name>
</gene>
<dbReference type="PROSITE" id="PS00892">
    <property type="entry name" value="HIT_1"/>
    <property type="match status" value="1"/>
</dbReference>
<evidence type="ECO:0000313" key="3">
    <source>
        <dbReference type="EMBL" id="KAL0389899.1"/>
    </source>
</evidence>
<dbReference type="GO" id="GO:0009150">
    <property type="term" value="P:purine ribonucleotide metabolic process"/>
    <property type="evidence" value="ECO:0007669"/>
    <property type="project" value="TreeGrafter"/>
</dbReference>
<protein>
    <submittedName>
        <fullName evidence="3">Adenylylsulfatase HINT3</fullName>
    </submittedName>
</protein>
<dbReference type="Pfam" id="PF01230">
    <property type="entry name" value="HIT"/>
    <property type="match status" value="1"/>
</dbReference>
<dbReference type="InterPro" id="IPR019808">
    <property type="entry name" value="Histidine_triad_CS"/>
</dbReference>
<evidence type="ECO:0000256" key="1">
    <source>
        <dbReference type="PROSITE-ProRule" id="PRU00464"/>
    </source>
</evidence>
<comment type="caution">
    <text evidence="3">The sequence shown here is derived from an EMBL/GenBank/DDBJ whole genome shotgun (WGS) entry which is preliminary data.</text>
</comment>
<dbReference type="GO" id="GO:0006790">
    <property type="term" value="P:sulfur compound metabolic process"/>
    <property type="evidence" value="ECO:0007669"/>
    <property type="project" value="TreeGrafter"/>
</dbReference>
<dbReference type="PRINTS" id="PR00332">
    <property type="entry name" value="HISTRIAD"/>
</dbReference>
<dbReference type="InterPro" id="IPR036265">
    <property type="entry name" value="HIT-like_sf"/>
</dbReference>
<reference evidence="3" key="2">
    <citation type="journal article" date="2024" name="Plant">
        <title>Genomic evolution and insights into agronomic trait innovations of Sesamum species.</title>
        <authorList>
            <person name="Miao H."/>
            <person name="Wang L."/>
            <person name="Qu L."/>
            <person name="Liu H."/>
            <person name="Sun Y."/>
            <person name="Le M."/>
            <person name="Wang Q."/>
            <person name="Wei S."/>
            <person name="Zheng Y."/>
            <person name="Lin W."/>
            <person name="Duan Y."/>
            <person name="Cao H."/>
            <person name="Xiong S."/>
            <person name="Wang X."/>
            <person name="Wei L."/>
            <person name="Li C."/>
            <person name="Ma Q."/>
            <person name="Ju M."/>
            <person name="Zhao R."/>
            <person name="Li G."/>
            <person name="Mu C."/>
            <person name="Tian Q."/>
            <person name="Mei H."/>
            <person name="Zhang T."/>
            <person name="Gao T."/>
            <person name="Zhang H."/>
        </authorList>
    </citation>
    <scope>NUCLEOTIDE SEQUENCE</scope>
    <source>
        <strain evidence="3">KEN8</strain>
    </source>
</reference>
<dbReference type="Gene3D" id="3.30.428.10">
    <property type="entry name" value="HIT-like"/>
    <property type="match status" value="1"/>
</dbReference>
<dbReference type="GO" id="GO:0047627">
    <property type="term" value="F:adenylylsulfatase activity"/>
    <property type="evidence" value="ECO:0007669"/>
    <property type="project" value="TreeGrafter"/>
</dbReference>
<dbReference type="EMBL" id="JACGWM010000002">
    <property type="protein sequence ID" value="KAL0389899.1"/>
    <property type="molecule type" value="Genomic_DNA"/>
</dbReference>
<sequence>MEARVRRRLSLLASHINPSQESLLPTCLSASPCSSWDANGENEVKEQEGCAFCKIIRGEAPALKVYEDDACLCILDTYPLCHGHSLIIPKCHFPSLDVTPPSTIAAMCSKVPLISNAIMKATGCVGAYFVGIFKPVNPNTMLTLEKIEASVLLAEKLSLSYVHADSFNLLVNNGAAAGQVIYHTHIHIIPRKAHDCLWDSESIQRRPLKLDQEGSQLANRIRENLSFVNGYEDGSEGQASTLVGN</sequence>
<proteinExistence type="predicted"/>
<dbReference type="AlphaFoldDB" id="A0AAW2SCK8"/>
<dbReference type="InterPro" id="IPR001310">
    <property type="entry name" value="Histidine_triad_HIT"/>
</dbReference>
<reference evidence="3" key="1">
    <citation type="submission" date="2020-06" db="EMBL/GenBank/DDBJ databases">
        <authorList>
            <person name="Li T."/>
            <person name="Hu X."/>
            <person name="Zhang T."/>
            <person name="Song X."/>
            <person name="Zhang H."/>
            <person name="Dai N."/>
            <person name="Sheng W."/>
            <person name="Hou X."/>
            <person name="Wei L."/>
        </authorList>
    </citation>
    <scope>NUCLEOTIDE SEQUENCE</scope>
    <source>
        <strain evidence="3">KEN8</strain>
        <tissue evidence="3">Leaf</tissue>
    </source>
</reference>
<name>A0AAW2SCK8_9LAMI</name>
<accession>A0AAW2SCK8</accession>
<organism evidence="3">
    <name type="scientific">Sesamum calycinum</name>
    <dbReference type="NCBI Taxonomy" id="2727403"/>
    <lineage>
        <taxon>Eukaryota</taxon>
        <taxon>Viridiplantae</taxon>
        <taxon>Streptophyta</taxon>
        <taxon>Embryophyta</taxon>
        <taxon>Tracheophyta</taxon>
        <taxon>Spermatophyta</taxon>
        <taxon>Magnoliopsida</taxon>
        <taxon>eudicotyledons</taxon>
        <taxon>Gunneridae</taxon>
        <taxon>Pentapetalae</taxon>
        <taxon>asterids</taxon>
        <taxon>lamiids</taxon>
        <taxon>Lamiales</taxon>
        <taxon>Pedaliaceae</taxon>
        <taxon>Sesamum</taxon>
    </lineage>
</organism>
<dbReference type="PANTHER" id="PTHR47670">
    <property type="entry name" value="ADENYLYLSULFATASE HINT3"/>
    <property type="match status" value="1"/>
</dbReference>
<feature type="short sequence motif" description="Histidine triad motif" evidence="1">
    <location>
        <begin position="183"/>
        <end position="187"/>
    </location>
</feature>
<dbReference type="InterPro" id="IPR011146">
    <property type="entry name" value="HIT-like"/>
</dbReference>
<dbReference type="PROSITE" id="PS51084">
    <property type="entry name" value="HIT_2"/>
    <property type="match status" value="1"/>
</dbReference>